<sequence>MTIPIQPAASAVAAAPQANDVLHMMRPGPLQLAASPPLSLYIHLPWCLRKCPYCDFNSHEWRGEGDAAAVPEQRYIDALIADLDAALPLVWGRTVHTIFMGGGTPSLFAPESIDRLLGAVRARLRLEPGCEITLEANPGTFERDRFRAYRAAGVTRLSVGVQSFDDAHLKALGRVHDRRQAIAGVEEAAQAFDTFNLDLMYALPGQTLQGLEGELDQALALAPPHLSIYHLTIEPNTFFAKHPPALPEDDIAYAMLDRITERTAAAGLARYEVSAYARQGHSCTHNLNYWQFGDYLGLGAGAHGKLSFAHRIVRQVRVRDPQRYMAQALAGQAVAQSDDVALADLPFEFMLNALRLKEGFTLAQFCERTGLAISAIRRPLEEAEARGLLARDLHRVWPTERGMDFLSNLQAMFLPEGGAAD</sequence>
<dbReference type="Pfam" id="PF04055">
    <property type="entry name" value="Radical_SAM"/>
    <property type="match status" value="1"/>
</dbReference>
<dbReference type="GO" id="GO:0051539">
    <property type="term" value="F:4 iron, 4 sulfur cluster binding"/>
    <property type="evidence" value="ECO:0007669"/>
    <property type="project" value="UniProtKB-UniRule"/>
</dbReference>
<dbReference type="SUPFAM" id="SSF102114">
    <property type="entry name" value="Radical SAM enzymes"/>
    <property type="match status" value="1"/>
</dbReference>
<dbReference type="RefSeq" id="WP_058640071.1">
    <property type="nucleotide sequence ID" value="NZ_LDSL01000004.1"/>
</dbReference>
<dbReference type="GO" id="GO:0006779">
    <property type="term" value="P:porphyrin-containing compound biosynthetic process"/>
    <property type="evidence" value="ECO:0007669"/>
    <property type="project" value="InterPro"/>
</dbReference>
<dbReference type="SFLD" id="SFLDF00288">
    <property type="entry name" value="HemN-like__clustered_with_nucl"/>
    <property type="match status" value="1"/>
</dbReference>
<dbReference type="GO" id="GO:0005737">
    <property type="term" value="C:cytoplasm"/>
    <property type="evidence" value="ECO:0007669"/>
    <property type="project" value="UniProtKB-SubCell"/>
</dbReference>
<feature type="domain" description="Radical SAM core" evidence="3">
    <location>
        <begin position="32"/>
        <end position="269"/>
    </location>
</feature>
<keyword evidence="2" id="KW-0949">S-adenosyl-L-methionine</keyword>
<comment type="subcellular location">
    <subcellularLocation>
        <location evidence="2">Cytoplasm</location>
    </subcellularLocation>
</comment>
<dbReference type="OrthoDB" id="9808022at2"/>
<dbReference type="PROSITE" id="PS51918">
    <property type="entry name" value="RADICAL_SAM"/>
    <property type="match status" value="1"/>
</dbReference>
<evidence type="ECO:0000256" key="1">
    <source>
        <dbReference type="ARBA" id="ARBA00006100"/>
    </source>
</evidence>
<organism evidence="4 5">
    <name type="scientific">Pseudacidovorax intermedius</name>
    <dbReference type="NCBI Taxonomy" id="433924"/>
    <lineage>
        <taxon>Bacteria</taxon>
        <taxon>Pseudomonadati</taxon>
        <taxon>Pseudomonadota</taxon>
        <taxon>Betaproteobacteria</taxon>
        <taxon>Burkholderiales</taxon>
        <taxon>Comamonadaceae</taxon>
        <taxon>Pseudacidovorax</taxon>
    </lineage>
</organism>
<proteinExistence type="inferred from homology"/>
<dbReference type="InterPro" id="IPR058240">
    <property type="entry name" value="rSAM_sf"/>
</dbReference>
<dbReference type="SFLD" id="SFLDG01065">
    <property type="entry name" value="anaerobic_coproporphyrinogen-I"/>
    <property type="match status" value="1"/>
</dbReference>
<keyword evidence="5" id="KW-1185">Reference proteome</keyword>
<dbReference type="Gene3D" id="3.30.750.200">
    <property type="match status" value="1"/>
</dbReference>
<evidence type="ECO:0000256" key="2">
    <source>
        <dbReference type="RuleBase" id="RU364116"/>
    </source>
</evidence>
<reference evidence="4 5" key="1">
    <citation type="journal article" date="2016" name="Front. Microbiol.">
        <title>Genomic Resource of Rice Seed Associated Bacteria.</title>
        <authorList>
            <person name="Midha S."/>
            <person name="Bansal K."/>
            <person name="Sharma S."/>
            <person name="Kumar N."/>
            <person name="Patil P.P."/>
            <person name="Chaudhry V."/>
            <person name="Patil P.B."/>
        </authorList>
    </citation>
    <scope>NUCLEOTIDE SEQUENCE [LARGE SCALE GENOMIC DNA]</scope>
    <source>
        <strain evidence="4 5">NS331</strain>
    </source>
</reference>
<dbReference type="PANTHER" id="PTHR13932:SF5">
    <property type="entry name" value="RADICAL S-ADENOSYL METHIONINE DOMAIN-CONTAINING PROTEIN 1, MITOCHONDRIAL"/>
    <property type="match status" value="1"/>
</dbReference>
<keyword evidence="2" id="KW-0963">Cytoplasm</keyword>
<comment type="similarity">
    <text evidence="1">Belongs to the anaerobic coproporphyrinogen-III oxidase family. HemW subfamily.</text>
</comment>
<name>A0A147HCQ8_9BURK</name>
<keyword evidence="2" id="KW-0143">Chaperone</keyword>
<dbReference type="PATRIC" id="fig|433924.3.peg.3137"/>
<accession>A0A147HCQ8</accession>
<dbReference type="GO" id="GO:0004109">
    <property type="term" value="F:coproporphyrinogen oxidase activity"/>
    <property type="evidence" value="ECO:0007669"/>
    <property type="project" value="InterPro"/>
</dbReference>
<dbReference type="PANTHER" id="PTHR13932">
    <property type="entry name" value="COPROPORPHYRINIGEN III OXIDASE"/>
    <property type="match status" value="1"/>
</dbReference>
<dbReference type="SFLD" id="SFLDG01082">
    <property type="entry name" value="B12-binding_domain_containing"/>
    <property type="match status" value="1"/>
</dbReference>
<keyword evidence="2" id="KW-0004">4Fe-4S</keyword>
<protein>
    <recommendedName>
        <fullName evidence="2">Heme chaperone HemW</fullName>
    </recommendedName>
</protein>
<comment type="caution">
    <text evidence="4">The sequence shown here is derived from an EMBL/GenBank/DDBJ whole genome shotgun (WGS) entry which is preliminary data.</text>
</comment>
<dbReference type="SFLD" id="SFLDS00029">
    <property type="entry name" value="Radical_SAM"/>
    <property type="match status" value="1"/>
</dbReference>
<dbReference type="NCBIfam" id="TIGR00539">
    <property type="entry name" value="hemN_rel"/>
    <property type="match status" value="1"/>
</dbReference>
<dbReference type="AlphaFoldDB" id="A0A147HCQ8"/>
<dbReference type="InterPro" id="IPR004559">
    <property type="entry name" value="HemW-like"/>
</dbReference>
<dbReference type="SFLD" id="SFLDF00562">
    <property type="entry name" value="HemN-like__clustered_with_heat"/>
    <property type="match status" value="1"/>
</dbReference>
<dbReference type="InterPro" id="IPR007197">
    <property type="entry name" value="rSAM"/>
</dbReference>
<dbReference type="SMART" id="SM00729">
    <property type="entry name" value="Elp3"/>
    <property type="match status" value="1"/>
</dbReference>
<dbReference type="Proteomes" id="UP000072741">
    <property type="component" value="Unassembled WGS sequence"/>
</dbReference>
<comment type="function">
    <text evidence="2">Probably acts as a heme chaperone, transferring heme to an unknown acceptor. Binds one molecule of heme per monomer, possibly covalently. Binds 1 [4Fe-4S] cluster. The cluster is coordinated with 3 cysteines and an exchangeable S-adenosyl-L-methionine.</text>
</comment>
<dbReference type="CDD" id="cd01335">
    <property type="entry name" value="Radical_SAM"/>
    <property type="match status" value="1"/>
</dbReference>
<dbReference type="GO" id="GO:0046872">
    <property type="term" value="F:metal ion binding"/>
    <property type="evidence" value="ECO:0007669"/>
    <property type="project" value="UniProtKB-UniRule"/>
</dbReference>
<evidence type="ECO:0000313" key="5">
    <source>
        <dbReference type="Proteomes" id="UP000072741"/>
    </source>
</evidence>
<keyword evidence="2" id="KW-0349">Heme</keyword>
<keyword evidence="2" id="KW-0408">Iron</keyword>
<dbReference type="InterPro" id="IPR034505">
    <property type="entry name" value="Coproporphyrinogen-III_oxidase"/>
</dbReference>
<dbReference type="InterPro" id="IPR010723">
    <property type="entry name" value="HemN_C"/>
</dbReference>
<gene>
    <name evidence="4" type="ORF">NS331_00530</name>
</gene>
<evidence type="ECO:0000313" key="4">
    <source>
        <dbReference type="EMBL" id="KTT27883.1"/>
    </source>
</evidence>
<dbReference type="EMBL" id="LDSL01000004">
    <property type="protein sequence ID" value="KTT27883.1"/>
    <property type="molecule type" value="Genomic_DNA"/>
</dbReference>
<dbReference type="Pfam" id="PF06969">
    <property type="entry name" value="HemN_C"/>
    <property type="match status" value="1"/>
</dbReference>
<dbReference type="InterPro" id="IPR006638">
    <property type="entry name" value="Elp3/MiaA/NifB-like_rSAM"/>
</dbReference>
<keyword evidence="2" id="KW-0411">Iron-sulfur</keyword>
<keyword evidence="2" id="KW-0479">Metal-binding</keyword>
<evidence type="ECO:0000259" key="3">
    <source>
        <dbReference type="PROSITE" id="PS51918"/>
    </source>
</evidence>